<keyword evidence="4" id="KW-0288">FMN</keyword>
<evidence type="ECO:0000256" key="3">
    <source>
        <dbReference type="ARBA" id="ARBA00022630"/>
    </source>
</evidence>
<evidence type="ECO:0000259" key="7">
    <source>
        <dbReference type="Pfam" id="PF00881"/>
    </source>
</evidence>
<keyword evidence="6" id="KW-0732">Signal</keyword>
<dbReference type="PANTHER" id="PTHR23026">
    <property type="entry name" value="NADPH NITROREDUCTASE"/>
    <property type="match status" value="1"/>
</dbReference>
<keyword evidence="3" id="KW-0285">Flavoprotein</keyword>
<dbReference type="Pfam" id="PF00881">
    <property type="entry name" value="Nitroreductase"/>
    <property type="match status" value="1"/>
</dbReference>
<keyword evidence="5" id="KW-0560">Oxidoreductase</keyword>
<accession>A0ABD2MJ94</accession>
<reference evidence="8 9" key="1">
    <citation type="journal article" date="2021" name="BMC Biol.">
        <title>Horizontally acquired antibacterial genes associated with adaptive radiation of ladybird beetles.</title>
        <authorList>
            <person name="Li H.S."/>
            <person name="Tang X.F."/>
            <person name="Huang Y.H."/>
            <person name="Xu Z.Y."/>
            <person name="Chen M.L."/>
            <person name="Du X.Y."/>
            <person name="Qiu B.Y."/>
            <person name="Chen P.T."/>
            <person name="Zhang W."/>
            <person name="Slipinski A."/>
            <person name="Escalona H.E."/>
            <person name="Waterhouse R.M."/>
            <person name="Zwick A."/>
            <person name="Pang H."/>
        </authorList>
    </citation>
    <scope>NUCLEOTIDE SEQUENCE [LARGE SCALE GENOMIC DNA]</scope>
    <source>
        <strain evidence="8">SYSU2018</strain>
    </source>
</reference>
<dbReference type="InterPro" id="IPR000415">
    <property type="entry name" value="Nitroreductase-like"/>
</dbReference>
<evidence type="ECO:0000256" key="2">
    <source>
        <dbReference type="ARBA" id="ARBA00007118"/>
    </source>
</evidence>
<dbReference type="EMBL" id="JABFTP020000001">
    <property type="protein sequence ID" value="KAL3266365.1"/>
    <property type="molecule type" value="Genomic_DNA"/>
</dbReference>
<feature type="chain" id="PRO_5044771224" description="Nitroreductase domain-containing protein" evidence="6">
    <location>
        <begin position="21"/>
        <end position="298"/>
    </location>
</feature>
<organism evidence="8 9">
    <name type="scientific">Cryptolaemus montrouzieri</name>
    <dbReference type="NCBI Taxonomy" id="559131"/>
    <lineage>
        <taxon>Eukaryota</taxon>
        <taxon>Metazoa</taxon>
        <taxon>Ecdysozoa</taxon>
        <taxon>Arthropoda</taxon>
        <taxon>Hexapoda</taxon>
        <taxon>Insecta</taxon>
        <taxon>Pterygota</taxon>
        <taxon>Neoptera</taxon>
        <taxon>Endopterygota</taxon>
        <taxon>Coleoptera</taxon>
        <taxon>Polyphaga</taxon>
        <taxon>Cucujiformia</taxon>
        <taxon>Coccinelloidea</taxon>
        <taxon>Coccinellidae</taxon>
        <taxon>Scymninae</taxon>
        <taxon>Scymnini</taxon>
        <taxon>Cryptolaemus</taxon>
    </lineage>
</organism>
<dbReference type="FunFam" id="3.40.109.10:FF:000004">
    <property type="entry name" value="Iodotyrosine deiodinase 1"/>
    <property type="match status" value="1"/>
</dbReference>
<evidence type="ECO:0000256" key="1">
    <source>
        <dbReference type="ARBA" id="ARBA00001917"/>
    </source>
</evidence>
<feature type="domain" description="Nitroreductase" evidence="7">
    <location>
        <begin position="108"/>
        <end position="275"/>
    </location>
</feature>
<dbReference type="SUPFAM" id="SSF55469">
    <property type="entry name" value="FMN-dependent nitroreductase-like"/>
    <property type="match status" value="1"/>
</dbReference>
<dbReference type="GO" id="GO:0032553">
    <property type="term" value="F:ribonucleotide binding"/>
    <property type="evidence" value="ECO:0007669"/>
    <property type="project" value="UniProtKB-ARBA"/>
</dbReference>
<dbReference type="PANTHER" id="PTHR23026:SF90">
    <property type="entry name" value="IODOTYROSINE DEIODINASE 1"/>
    <property type="match status" value="1"/>
</dbReference>
<dbReference type="GO" id="GO:0140616">
    <property type="term" value="F:iodotyrosine deiodinase activity"/>
    <property type="evidence" value="ECO:0007669"/>
    <property type="project" value="UniProtKB-ARBA"/>
</dbReference>
<dbReference type="InterPro" id="IPR029479">
    <property type="entry name" value="Nitroreductase"/>
</dbReference>
<keyword evidence="9" id="KW-1185">Reference proteome</keyword>
<sequence length="298" mass="33883">MNFFRILYCIVIMFISVCKSQPDPIEISQMTKKKYCGDNLSKTLSTVCRGNYNTLSKKTDEAAEVSEDHPDLSPALPTNLQHIPLQFEVVPSQVLIKNSENFYKLMNKRRSVRNLSSRPVPKEVIYNIVKTAGTSPSGAHTEPWTFAVIESMDMKEKIRAIIEGEEETNYKQRMSKTWTTDLKPLKTYWIKPYLTKAPYLILVFKQMYGVKSDGSKKLHYYNEQSLSIAVGFLLAAIHNAGLYTVTTTPLNCGPSIRSLLNRPSSEKLVFLFPVGFPADNCLVPDLHRKPLSEIMVEY</sequence>
<evidence type="ECO:0000256" key="6">
    <source>
        <dbReference type="SAM" id="SignalP"/>
    </source>
</evidence>
<name>A0ABD2MJ94_9CUCU</name>
<dbReference type="Proteomes" id="UP001516400">
    <property type="component" value="Unassembled WGS sequence"/>
</dbReference>
<evidence type="ECO:0000313" key="9">
    <source>
        <dbReference type="Proteomes" id="UP001516400"/>
    </source>
</evidence>
<proteinExistence type="inferred from homology"/>
<dbReference type="CDD" id="cd02144">
    <property type="entry name" value="iodotyrosine_dehalogenase"/>
    <property type="match status" value="1"/>
</dbReference>
<feature type="signal peptide" evidence="6">
    <location>
        <begin position="1"/>
        <end position="20"/>
    </location>
</feature>
<dbReference type="Gene3D" id="3.40.109.10">
    <property type="entry name" value="NADH Oxidase"/>
    <property type="match status" value="1"/>
</dbReference>
<dbReference type="AlphaFoldDB" id="A0ABD2MJ94"/>
<evidence type="ECO:0000256" key="4">
    <source>
        <dbReference type="ARBA" id="ARBA00022643"/>
    </source>
</evidence>
<evidence type="ECO:0000256" key="5">
    <source>
        <dbReference type="ARBA" id="ARBA00023002"/>
    </source>
</evidence>
<evidence type="ECO:0000313" key="8">
    <source>
        <dbReference type="EMBL" id="KAL3266365.1"/>
    </source>
</evidence>
<comment type="cofactor">
    <cofactor evidence="1">
        <name>FMN</name>
        <dbReference type="ChEBI" id="CHEBI:58210"/>
    </cofactor>
</comment>
<comment type="caution">
    <text evidence="8">The sequence shown here is derived from an EMBL/GenBank/DDBJ whole genome shotgun (WGS) entry which is preliminary data.</text>
</comment>
<comment type="similarity">
    <text evidence="2">Belongs to the nitroreductase family.</text>
</comment>
<gene>
    <name evidence="8" type="ORF">HHI36_010541</name>
</gene>
<protein>
    <recommendedName>
        <fullName evidence="7">Nitroreductase domain-containing protein</fullName>
    </recommendedName>
</protein>
<dbReference type="InterPro" id="IPR050627">
    <property type="entry name" value="Nitroreductase/BluB"/>
</dbReference>